<dbReference type="KEGG" id="vg:26040097"/>
<dbReference type="EMBL" id="KM596836">
    <property type="protein sequence ID" value="AKN80596.1"/>
    <property type="molecule type" value="Genomic_DNA"/>
</dbReference>
<evidence type="ECO:0000313" key="3">
    <source>
        <dbReference type="Proteomes" id="UP000204667"/>
    </source>
</evidence>
<name>A0A0M3WND5_9ABAC</name>
<proteinExistence type="predicted"/>
<gene>
    <name evidence="2" type="primary">PeluOrf-101</name>
</gene>
<keyword evidence="3" id="KW-1185">Reference proteome</keyword>
<feature type="region of interest" description="Disordered" evidence="1">
    <location>
        <begin position="1"/>
        <end position="21"/>
    </location>
</feature>
<dbReference type="GeneID" id="26040097"/>
<sequence length="257" mass="29976">MNDSDDDSDFNSSDEDNNENNDDLNMFYNYLRNENNGAFSFIEHKIVEKCFKICKLFNEDYPVKSDDYKNSLSSFFFMRSQKMLKTVMGDGDYISATYLSKQFEVNVLEVSIYIDVTLSDFAIFQKRHPFNFTQTDNINKYNTLFYTLFRKAAIMAGNPNKMKLYGIEYGVDIVKNQTENTERVLMSAHQYVATDSFWYHVFKLLCAEPGNYVSLACTKNTEEIPNTFKLVVEIVMFNKRVLNLPDEIDDIVNKIGY</sequence>
<organism evidence="2 3">
    <name type="scientific">Perigonia lusca single nucleopolyhedrovirus</name>
    <dbReference type="NCBI Taxonomy" id="1675865"/>
    <lineage>
        <taxon>Viruses</taxon>
        <taxon>Viruses incertae sedis</taxon>
        <taxon>Naldaviricetes</taxon>
        <taxon>Lefavirales</taxon>
        <taxon>Baculoviridae</taxon>
        <taxon>Alphabaculovirus</taxon>
        <taxon>Alphabaculovirus peluscae</taxon>
        <taxon>Perigonia lusca nucleopolyhedrovirus</taxon>
    </lineage>
</organism>
<accession>A0A0M3WND5</accession>
<reference evidence="2 3" key="1">
    <citation type="journal article" date="2016" name="Sci. Rep.">
        <title>Genome sequence of Perigonia lusca single nucleopolyhedrovirus: insights into the evolution of a nucleotide metabolism enzyme in the family Baculoviridae.</title>
        <authorList>
            <person name="Ardisson-Araujo D.M."/>
            <person name="Lima R.N."/>
            <person name="Melo F.L."/>
            <person name="Clem R.J."/>
            <person name="Huang N."/>
            <person name="Bao S.N."/>
            <person name="Sosa-Gomez D.R."/>
            <person name="Ribeiro B.M."/>
        </authorList>
    </citation>
    <scope>NUCLEOTIDE SEQUENCE [LARGE SCALE GENOMIC DNA]</scope>
</reference>
<dbReference type="Proteomes" id="UP000204667">
    <property type="component" value="Segment"/>
</dbReference>
<protein>
    <submittedName>
        <fullName evidence="2">Uncharacterized protein</fullName>
    </submittedName>
</protein>
<dbReference type="RefSeq" id="YP_009165701.1">
    <property type="nucleotide sequence ID" value="NC_027923.1"/>
</dbReference>
<evidence type="ECO:0000256" key="1">
    <source>
        <dbReference type="SAM" id="MobiDB-lite"/>
    </source>
</evidence>
<evidence type="ECO:0000313" key="2">
    <source>
        <dbReference type="EMBL" id="AKN80596.1"/>
    </source>
</evidence>